<evidence type="ECO:0000313" key="3">
    <source>
        <dbReference type="EMBL" id="MDR7305155.1"/>
    </source>
</evidence>
<protein>
    <submittedName>
        <fullName evidence="3">Sirohydrochlorin cobaltochelatase</fullName>
        <ecNumber evidence="3">4.99.1.3</ecNumber>
    </submittedName>
</protein>
<dbReference type="CDD" id="cd03416">
    <property type="entry name" value="CbiX_SirB_N"/>
    <property type="match status" value="1"/>
</dbReference>
<dbReference type="SUPFAM" id="SSF53800">
    <property type="entry name" value="Chelatase"/>
    <property type="match status" value="1"/>
</dbReference>
<evidence type="ECO:0000256" key="2">
    <source>
        <dbReference type="ARBA" id="ARBA00023239"/>
    </source>
</evidence>
<keyword evidence="4" id="KW-1185">Reference proteome</keyword>
<dbReference type="PANTHER" id="PTHR33542:SF3">
    <property type="entry name" value="SIROHYDROCHLORIN FERROCHELATASE, CHLOROPLASTIC"/>
    <property type="match status" value="1"/>
</dbReference>
<dbReference type="PANTHER" id="PTHR33542">
    <property type="entry name" value="SIROHYDROCHLORIN FERROCHELATASE, CHLOROPLASTIC"/>
    <property type="match status" value="1"/>
</dbReference>
<name>A0ABU1ZJV8_9BURK</name>
<dbReference type="Proteomes" id="UP001268089">
    <property type="component" value="Unassembled WGS sequence"/>
</dbReference>
<dbReference type="GO" id="GO:0016852">
    <property type="term" value="F:sirohydrochlorin cobaltochelatase activity"/>
    <property type="evidence" value="ECO:0007669"/>
    <property type="project" value="UniProtKB-EC"/>
</dbReference>
<evidence type="ECO:0000256" key="1">
    <source>
        <dbReference type="ARBA" id="ARBA00022723"/>
    </source>
</evidence>
<dbReference type="EMBL" id="JAVDXO010000001">
    <property type="protein sequence ID" value="MDR7305155.1"/>
    <property type="molecule type" value="Genomic_DNA"/>
</dbReference>
<comment type="caution">
    <text evidence="3">The sequence shown here is derived from an EMBL/GenBank/DDBJ whole genome shotgun (WGS) entry which is preliminary data.</text>
</comment>
<keyword evidence="1" id="KW-0479">Metal-binding</keyword>
<keyword evidence="2 3" id="KW-0456">Lyase</keyword>
<gene>
    <name evidence="3" type="ORF">J2X15_000421</name>
</gene>
<dbReference type="EC" id="4.99.1.3" evidence="3"/>
<dbReference type="Pfam" id="PF01903">
    <property type="entry name" value="CbiX"/>
    <property type="match status" value="1"/>
</dbReference>
<reference evidence="3 4" key="1">
    <citation type="submission" date="2023-07" db="EMBL/GenBank/DDBJ databases">
        <title>Sorghum-associated microbial communities from plants grown in Nebraska, USA.</title>
        <authorList>
            <person name="Schachtman D."/>
        </authorList>
    </citation>
    <scope>NUCLEOTIDE SEQUENCE [LARGE SCALE GENOMIC DNA]</scope>
    <source>
        <strain evidence="3 4">BE308</strain>
    </source>
</reference>
<dbReference type="InterPro" id="IPR050963">
    <property type="entry name" value="Sirohydro_Cobaltochel/CbiX"/>
</dbReference>
<accession>A0ABU1ZJV8</accession>
<proteinExistence type="predicted"/>
<dbReference type="InterPro" id="IPR002762">
    <property type="entry name" value="CbiX-like"/>
</dbReference>
<sequence>MTTPQPTGIVLFAHGSRDPLWHRPIEAVAAQMRELAPSTLVVCAYLELSTPDLPAAVADLVAQGARAVRIVPMFLGVGRHAREDLPALVHDLRVQYHHIPILLQDAVGENPRMVELLAHIALDSA</sequence>
<evidence type="ECO:0000313" key="4">
    <source>
        <dbReference type="Proteomes" id="UP001268089"/>
    </source>
</evidence>
<dbReference type="RefSeq" id="WP_310339034.1">
    <property type="nucleotide sequence ID" value="NZ_JAVDXO010000001.1"/>
</dbReference>
<dbReference type="Gene3D" id="3.40.50.1400">
    <property type="match status" value="1"/>
</dbReference>
<organism evidence="3 4">
    <name type="scientific">Rhodoferax saidenbachensis</name>
    <dbReference type="NCBI Taxonomy" id="1484693"/>
    <lineage>
        <taxon>Bacteria</taxon>
        <taxon>Pseudomonadati</taxon>
        <taxon>Pseudomonadota</taxon>
        <taxon>Betaproteobacteria</taxon>
        <taxon>Burkholderiales</taxon>
        <taxon>Comamonadaceae</taxon>
        <taxon>Rhodoferax</taxon>
    </lineage>
</organism>